<accession>A0A7H4LZ53</accession>
<name>A0A7H4LZ53_9ENTR</name>
<dbReference type="InterPro" id="IPR009057">
    <property type="entry name" value="Homeodomain-like_sf"/>
</dbReference>
<evidence type="ECO:0000256" key="4">
    <source>
        <dbReference type="ARBA" id="ARBA00023163"/>
    </source>
</evidence>
<dbReference type="InterPro" id="IPR018060">
    <property type="entry name" value="HTH_AraC"/>
</dbReference>
<dbReference type="GO" id="GO:0043565">
    <property type="term" value="F:sequence-specific DNA binding"/>
    <property type="evidence" value="ECO:0007669"/>
    <property type="project" value="InterPro"/>
</dbReference>
<evidence type="ECO:0000256" key="3">
    <source>
        <dbReference type="ARBA" id="ARBA00023125"/>
    </source>
</evidence>
<comment type="caution">
    <text evidence="6">The sequence shown here is derived from an EMBL/GenBank/DDBJ whole genome shotgun (WGS) entry which is preliminary data.</text>
</comment>
<dbReference type="PROSITE" id="PS01124">
    <property type="entry name" value="HTH_ARAC_FAMILY_2"/>
    <property type="match status" value="1"/>
</dbReference>
<evidence type="ECO:0000313" key="7">
    <source>
        <dbReference type="Proteomes" id="UP000255050"/>
    </source>
</evidence>
<sequence>MFTPLPQNSHLAALCGDFQRQPSIRSTPQLWAQKLSKSVRTFNRLFRRETGMAFCDWRQQACLMYAMTALREGRSVTEVALSLGYEYPAAFTAMFRKAMGYSPLAFIRQINGGPAHASPP</sequence>
<keyword evidence="3" id="KW-0238">DNA-binding</keyword>
<dbReference type="FunFam" id="1.10.10.60:FF:000132">
    <property type="entry name" value="AraC family transcriptional regulator"/>
    <property type="match status" value="1"/>
</dbReference>
<gene>
    <name evidence="6" type="primary">ripA_3</name>
    <name evidence="6" type="ORF">NCTC11694_02611</name>
</gene>
<dbReference type="PANTHER" id="PTHR11019">
    <property type="entry name" value="HTH-TYPE TRANSCRIPTIONAL REGULATOR NIMR"/>
    <property type="match status" value="1"/>
</dbReference>
<reference evidence="6 7" key="1">
    <citation type="submission" date="2018-06" db="EMBL/GenBank/DDBJ databases">
        <authorList>
            <consortium name="Pathogen Informatics"/>
            <person name="Doyle S."/>
        </authorList>
    </citation>
    <scope>NUCLEOTIDE SEQUENCE [LARGE SCALE GENOMIC DNA]</scope>
    <source>
        <strain evidence="6 7">NCTC11694</strain>
    </source>
</reference>
<dbReference type="AlphaFoldDB" id="A0A7H4LZ53"/>
<keyword evidence="4" id="KW-0804">Transcription</keyword>
<dbReference type="SUPFAM" id="SSF46689">
    <property type="entry name" value="Homeodomain-like"/>
    <property type="match status" value="1"/>
</dbReference>
<keyword evidence="2" id="KW-0805">Transcription regulation</keyword>
<organism evidence="6 7">
    <name type="scientific">Klebsiella michiganensis</name>
    <dbReference type="NCBI Taxonomy" id="1134687"/>
    <lineage>
        <taxon>Bacteria</taxon>
        <taxon>Pseudomonadati</taxon>
        <taxon>Pseudomonadota</taxon>
        <taxon>Gammaproteobacteria</taxon>
        <taxon>Enterobacterales</taxon>
        <taxon>Enterobacteriaceae</taxon>
        <taxon>Klebsiella/Raoultella group</taxon>
        <taxon>Klebsiella</taxon>
    </lineage>
</organism>
<keyword evidence="1" id="KW-0678">Repressor</keyword>
<dbReference type="EMBL" id="UGJR01000002">
    <property type="protein sequence ID" value="STR41429.1"/>
    <property type="molecule type" value="Genomic_DNA"/>
</dbReference>
<protein>
    <submittedName>
        <fullName evidence="6">Transcriptional regulator</fullName>
    </submittedName>
</protein>
<evidence type="ECO:0000259" key="5">
    <source>
        <dbReference type="PROSITE" id="PS01124"/>
    </source>
</evidence>
<dbReference type="Proteomes" id="UP000255050">
    <property type="component" value="Unassembled WGS sequence"/>
</dbReference>
<dbReference type="SMART" id="SM00342">
    <property type="entry name" value="HTH_ARAC"/>
    <property type="match status" value="1"/>
</dbReference>
<dbReference type="Gene3D" id="1.10.10.60">
    <property type="entry name" value="Homeodomain-like"/>
    <property type="match status" value="1"/>
</dbReference>
<dbReference type="GO" id="GO:0003700">
    <property type="term" value="F:DNA-binding transcription factor activity"/>
    <property type="evidence" value="ECO:0007669"/>
    <property type="project" value="InterPro"/>
</dbReference>
<dbReference type="PANTHER" id="PTHR11019:SF159">
    <property type="entry name" value="TRANSCRIPTIONAL REGULATOR-RELATED"/>
    <property type="match status" value="1"/>
</dbReference>
<dbReference type="Pfam" id="PF12833">
    <property type="entry name" value="HTH_18"/>
    <property type="match status" value="1"/>
</dbReference>
<proteinExistence type="predicted"/>
<evidence type="ECO:0000256" key="2">
    <source>
        <dbReference type="ARBA" id="ARBA00023015"/>
    </source>
</evidence>
<evidence type="ECO:0000313" key="6">
    <source>
        <dbReference type="EMBL" id="STR41429.1"/>
    </source>
</evidence>
<feature type="domain" description="HTH araC/xylS-type" evidence="5">
    <location>
        <begin position="32"/>
        <end position="109"/>
    </location>
</feature>
<evidence type="ECO:0000256" key="1">
    <source>
        <dbReference type="ARBA" id="ARBA00022491"/>
    </source>
</evidence>